<proteinExistence type="predicted"/>
<dbReference type="PANTHER" id="PTHR36440">
    <property type="entry name" value="PUTATIVE (AFU_ORTHOLOGUE AFUA_8G07350)-RELATED"/>
    <property type="match status" value="1"/>
</dbReference>
<evidence type="ECO:0000313" key="2">
    <source>
        <dbReference type="EMBL" id="QEM05240.1"/>
    </source>
</evidence>
<dbReference type="InterPro" id="IPR013096">
    <property type="entry name" value="Cupin_2"/>
</dbReference>
<protein>
    <submittedName>
        <fullName evidence="2">Cupin domain-containing protein</fullName>
    </submittedName>
</protein>
<organism evidence="2 4">
    <name type="scientific">Mucilaginibacter rubeus</name>
    <dbReference type="NCBI Taxonomy" id="2027860"/>
    <lineage>
        <taxon>Bacteria</taxon>
        <taxon>Pseudomonadati</taxon>
        <taxon>Bacteroidota</taxon>
        <taxon>Sphingobacteriia</taxon>
        <taxon>Sphingobacteriales</taxon>
        <taxon>Sphingobacteriaceae</taxon>
        <taxon>Mucilaginibacter</taxon>
    </lineage>
</organism>
<name>A0AAE6MIW8_9SPHI</name>
<dbReference type="SUPFAM" id="SSF51182">
    <property type="entry name" value="RmlC-like cupins"/>
    <property type="match status" value="1"/>
</dbReference>
<dbReference type="InterPro" id="IPR053146">
    <property type="entry name" value="QDO-like"/>
</dbReference>
<dbReference type="InterPro" id="IPR011051">
    <property type="entry name" value="RmlC_Cupin_sf"/>
</dbReference>
<gene>
    <name evidence="2" type="ORF">DIU31_017595</name>
    <name evidence="3" type="ORF">J3L21_09885</name>
</gene>
<dbReference type="EMBL" id="CP071880">
    <property type="protein sequence ID" value="QTE52235.1"/>
    <property type="molecule type" value="Genomic_DNA"/>
</dbReference>
<dbReference type="Proteomes" id="UP000663940">
    <property type="component" value="Chromosome"/>
</dbReference>
<sequence length="193" mass="21820">MKRNTFLRALMGAATFLAIPFDGVANNLFKTREKKGYKTDAGADRAENPMHLFDGDTFYTKVSTRDTDGDMYVYESTRVKKGGPNLHVHYEQDEWWYILEGEFQIKVGDQLFHAKPGDSVFGPRGVPHAFTKIGDDTPAKMITTFQPAGKMEACFQALSDGLMKGKSEAELDAFRKQHGFERVGPPLDYYKKF</sequence>
<dbReference type="Gene3D" id="2.60.120.10">
    <property type="entry name" value="Jelly Rolls"/>
    <property type="match status" value="1"/>
</dbReference>
<dbReference type="AlphaFoldDB" id="A0AAE6MIW8"/>
<dbReference type="PANTHER" id="PTHR36440:SF1">
    <property type="entry name" value="PUTATIVE (AFU_ORTHOLOGUE AFUA_8G07350)-RELATED"/>
    <property type="match status" value="1"/>
</dbReference>
<evidence type="ECO:0000313" key="5">
    <source>
        <dbReference type="Proteomes" id="UP000663940"/>
    </source>
</evidence>
<keyword evidence="5" id="KW-1185">Reference proteome</keyword>
<dbReference type="Pfam" id="PF07883">
    <property type="entry name" value="Cupin_2"/>
    <property type="match status" value="1"/>
</dbReference>
<feature type="domain" description="Cupin type-2" evidence="1">
    <location>
        <begin position="83"/>
        <end position="144"/>
    </location>
</feature>
<reference evidence="3 5" key="2">
    <citation type="submission" date="2021-03" db="EMBL/GenBank/DDBJ databases">
        <title>Mucilaginibacter strains isolated from gold and copper mining confer multi heavy-metal resistance.</title>
        <authorList>
            <person name="Li Y."/>
        </authorList>
    </citation>
    <scope>NUCLEOTIDE SEQUENCE [LARGE SCALE GENOMIC DNA]</scope>
    <source>
        <strain evidence="3 5">P2-4</strain>
    </source>
</reference>
<dbReference type="InterPro" id="IPR014710">
    <property type="entry name" value="RmlC-like_jellyroll"/>
</dbReference>
<accession>A0AAE6MIW8</accession>
<evidence type="ECO:0000313" key="4">
    <source>
        <dbReference type="Proteomes" id="UP000250557"/>
    </source>
</evidence>
<evidence type="ECO:0000313" key="3">
    <source>
        <dbReference type="EMBL" id="QTE52235.1"/>
    </source>
</evidence>
<evidence type="ECO:0000259" key="1">
    <source>
        <dbReference type="Pfam" id="PF07883"/>
    </source>
</evidence>
<dbReference type="RefSeq" id="WP_112658018.1">
    <property type="nucleotide sequence ID" value="NZ_CP043451.1"/>
</dbReference>
<dbReference type="EMBL" id="CP043451">
    <property type="protein sequence ID" value="QEM05240.1"/>
    <property type="molecule type" value="Genomic_DNA"/>
</dbReference>
<dbReference type="Proteomes" id="UP000250557">
    <property type="component" value="Chromosome"/>
</dbReference>
<reference evidence="2 4" key="1">
    <citation type="submission" date="2019-08" db="EMBL/GenBank/DDBJ databases">
        <title>Comparative genome analysis confer to the adaptation heavy metal polluted environment.</title>
        <authorList>
            <person name="Li Y."/>
        </authorList>
    </citation>
    <scope>NUCLEOTIDE SEQUENCE [LARGE SCALE GENOMIC DNA]</scope>
    <source>
        <strain evidence="2 4">P2</strain>
    </source>
</reference>